<protein>
    <submittedName>
        <fullName evidence="1">CoA transferase</fullName>
    </submittedName>
</protein>
<sequence length="407" mass="42551">MTISTTSTIAADAADAMPPLYGLKVLDFTRVLAGPFCTAMLADAGAEVIKVEPFEGDDYRQMGLQVDGHSANFAFVNRGKRSVRLNLKQAGARDVIARLAGWADVVIENFKPGVADRLGIGYGALSALNPGLVYCSISGFGQSGPWAEQPAYDTVIQALSGLMDVTGDPAGAPTLVGESVADVAAGMFASWGVMAALWQRERTGRGRYLDVAMYDCLLSMMPTLVSRVMAGAPATRQGNRHANSAPFGAFHAADGLFVLAVANNRLFAKLAEVLGQPALASAPEFATNQDRKRQEAALARLIEDWASALPVQEAVRRLTEAGVPAAPVLSVAATVASDNAQARGLVVRQRPASGPAMCHVEQPVRFDAMPRGQTSAAPALGADTLAVLEALGFDAGAVNAMQQQGVI</sequence>
<gene>
    <name evidence="1" type="ORF">MW7_010400</name>
</gene>
<accession>A0ACD3SP17</accession>
<keyword evidence="1" id="KW-0808">Transferase</keyword>
<evidence type="ECO:0000313" key="1">
    <source>
        <dbReference type="EMBL" id="TMS57873.1"/>
    </source>
</evidence>
<dbReference type="Proteomes" id="UP000004277">
    <property type="component" value="Unassembled WGS sequence"/>
</dbReference>
<keyword evidence="2" id="KW-1185">Reference proteome</keyword>
<organism evidence="1 2">
    <name type="scientific">Imbroritus primus</name>
    <dbReference type="NCBI Taxonomy" id="3058603"/>
    <lineage>
        <taxon>Bacteria</taxon>
        <taxon>Pseudomonadati</taxon>
        <taxon>Pseudomonadota</taxon>
        <taxon>Betaproteobacteria</taxon>
        <taxon>Burkholderiales</taxon>
        <taxon>Burkholderiaceae</taxon>
        <taxon>Imbroritus</taxon>
    </lineage>
</organism>
<proteinExistence type="predicted"/>
<comment type="caution">
    <text evidence="1">The sequence shown here is derived from an EMBL/GenBank/DDBJ whole genome shotgun (WGS) entry which is preliminary data.</text>
</comment>
<reference evidence="1" key="1">
    <citation type="submission" date="2019-05" db="EMBL/GenBank/DDBJ databases">
        <title>Revised genome assembly of Burkholderiaceae (previously Ralstonia) sp. PBA.</title>
        <authorList>
            <person name="Gan H.M."/>
        </authorList>
    </citation>
    <scope>NUCLEOTIDE SEQUENCE</scope>
    <source>
        <strain evidence="1">PBA</strain>
    </source>
</reference>
<name>A0ACD3SP17_9BURK</name>
<dbReference type="EMBL" id="AKCV02000017">
    <property type="protein sequence ID" value="TMS57873.1"/>
    <property type="molecule type" value="Genomic_DNA"/>
</dbReference>
<evidence type="ECO:0000313" key="2">
    <source>
        <dbReference type="Proteomes" id="UP000004277"/>
    </source>
</evidence>